<dbReference type="Proteomes" id="UP000008810">
    <property type="component" value="Chromosome 3"/>
</dbReference>
<dbReference type="AlphaFoldDB" id="A0A2K2CZ31"/>
<reference evidence="1 2" key="1">
    <citation type="journal article" date="2010" name="Nature">
        <title>Genome sequencing and analysis of the model grass Brachypodium distachyon.</title>
        <authorList>
            <consortium name="International Brachypodium Initiative"/>
        </authorList>
    </citation>
    <scope>NUCLEOTIDE SEQUENCE [LARGE SCALE GENOMIC DNA]</scope>
    <source>
        <strain evidence="1 2">Bd21</strain>
    </source>
</reference>
<reference evidence="2" key="3">
    <citation type="submission" date="2018-08" db="UniProtKB">
        <authorList>
            <consortium name="EnsemblPlants"/>
        </authorList>
    </citation>
    <scope>IDENTIFICATION</scope>
    <source>
        <strain evidence="2">cv. Bd21</strain>
    </source>
</reference>
<dbReference type="Gramene" id="PNT67283">
    <property type="protein sequence ID" value="PNT67283"/>
    <property type="gene ID" value="BRADI_3g23341v3"/>
</dbReference>
<dbReference type="EMBL" id="CM000882">
    <property type="protein sequence ID" value="PNT67283.1"/>
    <property type="molecule type" value="Genomic_DNA"/>
</dbReference>
<keyword evidence="3" id="KW-1185">Reference proteome</keyword>
<dbReference type="EnsemblPlants" id="PNT67283">
    <property type="protein sequence ID" value="PNT67283"/>
    <property type="gene ID" value="BRADI_3g23341v3"/>
</dbReference>
<evidence type="ECO:0000313" key="1">
    <source>
        <dbReference type="EMBL" id="PNT67283.1"/>
    </source>
</evidence>
<proteinExistence type="predicted"/>
<dbReference type="InParanoid" id="A0A2K2CZ31"/>
<name>A0A2K2CZ31_BRADI</name>
<reference evidence="1" key="2">
    <citation type="submission" date="2017-06" db="EMBL/GenBank/DDBJ databases">
        <title>WGS assembly of Brachypodium distachyon.</title>
        <authorList>
            <consortium name="The International Brachypodium Initiative"/>
            <person name="Lucas S."/>
            <person name="Harmon-Smith M."/>
            <person name="Lail K."/>
            <person name="Tice H."/>
            <person name="Grimwood J."/>
            <person name="Bruce D."/>
            <person name="Barry K."/>
            <person name="Shu S."/>
            <person name="Lindquist E."/>
            <person name="Wang M."/>
            <person name="Pitluck S."/>
            <person name="Vogel J.P."/>
            <person name="Garvin D.F."/>
            <person name="Mockler T.C."/>
            <person name="Schmutz J."/>
            <person name="Rokhsar D."/>
            <person name="Bevan M.W."/>
        </authorList>
    </citation>
    <scope>NUCLEOTIDE SEQUENCE</scope>
    <source>
        <strain evidence="1">Bd21</strain>
    </source>
</reference>
<evidence type="ECO:0000313" key="2">
    <source>
        <dbReference type="EnsemblPlants" id="PNT67283"/>
    </source>
</evidence>
<evidence type="ECO:0000313" key="3">
    <source>
        <dbReference type="Proteomes" id="UP000008810"/>
    </source>
</evidence>
<protein>
    <submittedName>
        <fullName evidence="1 2">Uncharacterized protein</fullName>
    </submittedName>
</protein>
<gene>
    <name evidence="1" type="ORF">BRADI_3g23341v3</name>
</gene>
<organism evidence="1">
    <name type="scientific">Brachypodium distachyon</name>
    <name type="common">Purple false brome</name>
    <name type="synonym">Trachynia distachya</name>
    <dbReference type="NCBI Taxonomy" id="15368"/>
    <lineage>
        <taxon>Eukaryota</taxon>
        <taxon>Viridiplantae</taxon>
        <taxon>Streptophyta</taxon>
        <taxon>Embryophyta</taxon>
        <taxon>Tracheophyta</taxon>
        <taxon>Spermatophyta</taxon>
        <taxon>Magnoliopsida</taxon>
        <taxon>Liliopsida</taxon>
        <taxon>Poales</taxon>
        <taxon>Poaceae</taxon>
        <taxon>BOP clade</taxon>
        <taxon>Pooideae</taxon>
        <taxon>Stipodae</taxon>
        <taxon>Brachypodieae</taxon>
        <taxon>Brachypodium</taxon>
    </lineage>
</organism>
<accession>A0A2K2CZ31</accession>
<sequence length="114" mass="12965">MAALAPCDGRWRGITTWRRRCGPTRWRQRWPHEEATLRSGATETTATWRYPHPTARRNGCDLLGLVFLAAAALSPITDRVVLHSSDGDLYALDGCCCVFDACCWLYWFAVHLMH</sequence>